<dbReference type="EMBL" id="SNRX01000015">
    <property type="protein sequence ID" value="KAA6301702.1"/>
    <property type="molecule type" value="Genomic_DNA"/>
</dbReference>
<dbReference type="EC" id="2.1.1.193" evidence="10"/>
<dbReference type="InterPro" id="IPR046886">
    <property type="entry name" value="RsmE_MTase_dom"/>
</dbReference>
<comment type="subcellular location">
    <subcellularLocation>
        <location evidence="1 10">Cytoplasm</location>
    </subcellularLocation>
</comment>
<comment type="similarity">
    <text evidence="2 10">Belongs to the RNA methyltransferase RsmE family.</text>
</comment>
<comment type="catalytic activity">
    <reaction evidence="9 10">
        <text>uridine(1498) in 16S rRNA + S-adenosyl-L-methionine = N(3)-methyluridine(1498) in 16S rRNA + S-adenosyl-L-homocysteine + H(+)</text>
        <dbReference type="Rhea" id="RHEA:42920"/>
        <dbReference type="Rhea" id="RHEA-COMP:10283"/>
        <dbReference type="Rhea" id="RHEA-COMP:10284"/>
        <dbReference type="ChEBI" id="CHEBI:15378"/>
        <dbReference type="ChEBI" id="CHEBI:57856"/>
        <dbReference type="ChEBI" id="CHEBI:59789"/>
        <dbReference type="ChEBI" id="CHEBI:65315"/>
        <dbReference type="ChEBI" id="CHEBI:74502"/>
        <dbReference type="EC" id="2.1.1.193"/>
    </reaction>
</comment>
<dbReference type="Proteomes" id="UP000324575">
    <property type="component" value="Unassembled WGS sequence"/>
</dbReference>
<keyword evidence="3 10" id="KW-0963">Cytoplasm</keyword>
<dbReference type="GO" id="GO:0070042">
    <property type="term" value="F:rRNA (uridine-N3-)-methyltransferase activity"/>
    <property type="evidence" value="ECO:0007669"/>
    <property type="project" value="TreeGrafter"/>
</dbReference>
<evidence type="ECO:0000256" key="4">
    <source>
        <dbReference type="ARBA" id="ARBA00022552"/>
    </source>
</evidence>
<dbReference type="SUPFAM" id="SSF88697">
    <property type="entry name" value="PUA domain-like"/>
    <property type="match status" value="1"/>
</dbReference>
<keyword evidence="4 10" id="KW-0698">rRNA processing</keyword>
<dbReference type="NCBIfam" id="NF008702">
    <property type="entry name" value="PRK11713.6-1"/>
    <property type="match status" value="1"/>
</dbReference>
<sequence>MLLFYAPDILQSSELPEQESQHCIRVLRKQTGDMIDITDGKGCFYQARIEDAHSKHCKINIITTIQARPSWKNWIEIAIAPTKNMERIEWFAEKAVEIGINKITFLKTRFSERKELKTDRIQKILISAMKQSEKAVLPELQAMTDFKQLMKQPFDGQKLIAHCYPGEKNLLSKAYQSNQNVLILIGPEGDFSREEVDSALSNSFQSISLGESRLRTETAALTACQTIHIVNQMKEMKK</sequence>
<dbReference type="InterPro" id="IPR046887">
    <property type="entry name" value="RsmE_PUA-like"/>
</dbReference>
<dbReference type="GO" id="GO:0070475">
    <property type="term" value="P:rRNA base methylation"/>
    <property type="evidence" value="ECO:0007669"/>
    <property type="project" value="TreeGrafter"/>
</dbReference>
<evidence type="ECO:0000256" key="10">
    <source>
        <dbReference type="PIRNR" id="PIRNR015601"/>
    </source>
</evidence>
<dbReference type="AlphaFoldDB" id="A0A5M8NZY7"/>
<accession>A0A5M8NZY7</accession>
<feature type="domain" description="Ribosomal RNA small subunit methyltransferase E PUA-like" evidence="12">
    <location>
        <begin position="15"/>
        <end position="61"/>
    </location>
</feature>
<evidence type="ECO:0000259" key="11">
    <source>
        <dbReference type="Pfam" id="PF04452"/>
    </source>
</evidence>
<keyword evidence="5 10" id="KW-0489">Methyltransferase</keyword>
<gene>
    <name evidence="13" type="ORF">EZS26_002167</name>
</gene>
<proteinExistence type="inferred from homology"/>
<dbReference type="PANTHER" id="PTHR30027:SF3">
    <property type="entry name" value="16S RRNA (URACIL(1498)-N(3))-METHYLTRANSFERASE"/>
    <property type="match status" value="1"/>
</dbReference>
<evidence type="ECO:0000256" key="2">
    <source>
        <dbReference type="ARBA" id="ARBA00005528"/>
    </source>
</evidence>
<dbReference type="PIRSF" id="PIRSF015601">
    <property type="entry name" value="MTase_slr0722"/>
    <property type="match status" value="1"/>
</dbReference>
<feature type="domain" description="Ribosomal RNA small subunit methyltransferase E methyltransferase" evidence="11">
    <location>
        <begin position="72"/>
        <end position="227"/>
    </location>
</feature>
<dbReference type="Gene3D" id="2.40.240.20">
    <property type="entry name" value="Hypothetical PUA domain-like, domain 1"/>
    <property type="match status" value="1"/>
</dbReference>
<evidence type="ECO:0000256" key="8">
    <source>
        <dbReference type="ARBA" id="ARBA00025699"/>
    </source>
</evidence>
<dbReference type="NCBIfam" id="TIGR00046">
    <property type="entry name" value="RsmE family RNA methyltransferase"/>
    <property type="match status" value="1"/>
</dbReference>
<dbReference type="Gene3D" id="3.40.1280.10">
    <property type="match status" value="1"/>
</dbReference>
<evidence type="ECO:0000313" key="13">
    <source>
        <dbReference type="EMBL" id="KAA6301702.1"/>
    </source>
</evidence>
<evidence type="ECO:0000256" key="3">
    <source>
        <dbReference type="ARBA" id="ARBA00022490"/>
    </source>
</evidence>
<evidence type="ECO:0000256" key="5">
    <source>
        <dbReference type="ARBA" id="ARBA00022603"/>
    </source>
</evidence>
<evidence type="ECO:0000256" key="1">
    <source>
        <dbReference type="ARBA" id="ARBA00004496"/>
    </source>
</evidence>
<dbReference type="PANTHER" id="PTHR30027">
    <property type="entry name" value="RIBOSOMAL RNA SMALL SUBUNIT METHYLTRANSFERASE E"/>
    <property type="match status" value="1"/>
</dbReference>
<evidence type="ECO:0000259" key="12">
    <source>
        <dbReference type="Pfam" id="PF20260"/>
    </source>
</evidence>
<dbReference type="CDD" id="cd18084">
    <property type="entry name" value="RsmE-like"/>
    <property type="match status" value="1"/>
</dbReference>
<comment type="function">
    <text evidence="8 10">Specifically methylates the N3 position of the uracil ring of uridine 1498 (m3U1498) in 16S rRNA. Acts on the fully assembled 30S ribosomal subunit.</text>
</comment>
<dbReference type="InterPro" id="IPR015947">
    <property type="entry name" value="PUA-like_sf"/>
</dbReference>
<reference evidence="13 14" key="1">
    <citation type="submission" date="2019-03" db="EMBL/GenBank/DDBJ databases">
        <title>Single cell metagenomics reveals metabolic interactions within the superorganism composed of flagellate Streblomastix strix and complex community of Bacteroidetes bacteria on its surface.</title>
        <authorList>
            <person name="Treitli S.C."/>
            <person name="Kolisko M."/>
            <person name="Husnik F."/>
            <person name="Keeling P."/>
            <person name="Hampl V."/>
        </authorList>
    </citation>
    <scope>NUCLEOTIDE SEQUENCE [LARGE SCALE GENOMIC DNA]</scope>
    <source>
        <strain evidence="13">St1</strain>
    </source>
</reference>
<dbReference type="InterPro" id="IPR029026">
    <property type="entry name" value="tRNA_m1G_MTases_N"/>
</dbReference>
<comment type="caution">
    <text evidence="13">The sequence shown here is derived from an EMBL/GenBank/DDBJ whole genome shotgun (WGS) entry which is preliminary data.</text>
</comment>
<dbReference type="Pfam" id="PF20260">
    <property type="entry name" value="PUA_4"/>
    <property type="match status" value="1"/>
</dbReference>
<dbReference type="InterPro" id="IPR029028">
    <property type="entry name" value="Alpha/beta_knot_MTases"/>
</dbReference>
<dbReference type="SUPFAM" id="SSF75217">
    <property type="entry name" value="alpha/beta knot"/>
    <property type="match status" value="1"/>
</dbReference>
<dbReference type="GO" id="GO:0005737">
    <property type="term" value="C:cytoplasm"/>
    <property type="evidence" value="ECO:0007669"/>
    <property type="project" value="UniProtKB-SubCell"/>
</dbReference>
<evidence type="ECO:0000313" key="14">
    <source>
        <dbReference type="Proteomes" id="UP000324575"/>
    </source>
</evidence>
<protein>
    <recommendedName>
        <fullName evidence="10">Ribosomal RNA small subunit methyltransferase E</fullName>
        <ecNumber evidence="10">2.1.1.193</ecNumber>
    </recommendedName>
</protein>
<evidence type="ECO:0000256" key="6">
    <source>
        <dbReference type="ARBA" id="ARBA00022679"/>
    </source>
</evidence>
<keyword evidence="6 10" id="KW-0808">Transferase</keyword>
<dbReference type="InterPro" id="IPR006700">
    <property type="entry name" value="RsmE"/>
</dbReference>
<name>A0A5M8NZY7_9BACT</name>
<dbReference type="Pfam" id="PF04452">
    <property type="entry name" value="Methyltrans_RNA"/>
    <property type="match status" value="1"/>
</dbReference>
<evidence type="ECO:0000256" key="9">
    <source>
        <dbReference type="ARBA" id="ARBA00047944"/>
    </source>
</evidence>
<keyword evidence="7 10" id="KW-0949">S-adenosyl-L-methionine</keyword>
<organism evidence="13 14">
    <name type="scientific">Candidatus Ordinivivax streblomastigis</name>
    <dbReference type="NCBI Taxonomy" id="2540710"/>
    <lineage>
        <taxon>Bacteria</taxon>
        <taxon>Pseudomonadati</taxon>
        <taxon>Bacteroidota</taxon>
        <taxon>Bacteroidia</taxon>
        <taxon>Bacteroidales</taxon>
        <taxon>Candidatus Ordinivivax</taxon>
    </lineage>
</organism>
<evidence type="ECO:0000256" key="7">
    <source>
        <dbReference type="ARBA" id="ARBA00022691"/>
    </source>
</evidence>